<dbReference type="PATRIC" id="fig|1125699.3.peg.1869"/>
<evidence type="ECO:0000256" key="5">
    <source>
        <dbReference type="ARBA" id="ARBA00023186"/>
    </source>
</evidence>
<dbReference type="InterPro" id="IPR036584">
    <property type="entry name" value="FliS_sf"/>
</dbReference>
<dbReference type="PANTHER" id="PTHR34773">
    <property type="entry name" value="FLAGELLAR SECRETION CHAPERONE FLIS"/>
    <property type="match status" value="1"/>
</dbReference>
<accession>S3JZR3</accession>
<dbReference type="Gene3D" id="1.20.120.340">
    <property type="entry name" value="Flagellar protein FliS"/>
    <property type="match status" value="1"/>
</dbReference>
<keyword evidence="7" id="KW-0966">Cell projection</keyword>
<dbReference type="GO" id="GO:0005829">
    <property type="term" value="C:cytosol"/>
    <property type="evidence" value="ECO:0007669"/>
    <property type="project" value="UniProtKB-SubCell"/>
</dbReference>
<dbReference type="EMBL" id="ATFF01000006">
    <property type="protein sequence ID" value="EPF31503.1"/>
    <property type="molecule type" value="Genomic_DNA"/>
</dbReference>
<keyword evidence="7" id="KW-0282">Flagellum</keyword>
<gene>
    <name evidence="7" type="ORF">HMPREF9194_01850</name>
</gene>
<dbReference type="PANTHER" id="PTHR34773:SF1">
    <property type="entry name" value="FLAGELLAR SECRETION CHAPERONE FLIS"/>
    <property type="match status" value="1"/>
</dbReference>
<evidence type="ECO:0000256" key="3">
    <source>
        <dbReference type="ARBA" id="ARBA00022490"/>
    </source>
</evidence>
<evidence type="ECO:0000313" key="7">
    <source>
        <dbReference type="EMBL" id="EPF31503.1"/>
    </source>
</evidence>
<dbReference type="InterPro" id="IPR003713">
    <property type="entry name" value="FliS"/>
</dbReference>
<protein>
    <recommendedName>
        <fullName evidence="6">Flagellar secretion chaperone FliS</fullName>
    </recommendedName>
</protein>
<keyword evidence="4 6" id="KW-1005">Bacterial flagellum biogenesis</keyword>
<organism evidence="7 8">
    <name type="scientific">Treponema maltophilum ATCC 51939</name>
    <dbReference type="NCBI Taxonomy" id="1125699"/>
    <lineage>
        <taxon>Bacteria</taxon>
        <taxon>Pseudomonadati</taxon>
        <taxon>Spirochaetota</taxon>
        <taxon>Spirochaetia</taxon>
        <taxon>Spirochaetales</taxon>
        <taxon>Treponemataceae</taxon>
        <taxon>Treponema</taxon>
    </lineage>
</organism>
<dbReference type="Pfam" id="PF02561">
    <property type="entry name" value="FliS"/>
    <property type="match status" value="1"/>
</dbReference>
<evidence type="ECO:0000256" key="4">
    <source>
        <dbReference type="ARBA" id="ARBA00022795"/>
    </source>
</evidence>
<dbReference type="STRING" id="1125699.HMPREF9194_01850"/>
<comment type="subcellular location">
    <subcellularLocation>
        <location evidence="1 6">Cytoplasm</location>
        <location evidence="1 6">Cytosol</location>
    </subcellularLocation>
</comment>
<evidence type="ECO:0000256" key="2">
    <source>
        <dbReference type="ARBA" id="ARBA00008787"/>
    </source>
</evidence>
<name>S3JZR3_TREMA</name>
<dbReference type="GO" id="GO:0071973">
    <property type="term" value="P:bacterial-type flagellum-dependent cell motility"/>
    <property type="evidence" value="ECO:0007669"/>
    <property type="project" value="TreeGrafter"/>
</dbReference>
<keyword evidence="5" id="KW-0143">Chaperone</keyword>
<comment type="caution">
    <text evidence="7">The sequence shown here is derived from an EMBL/GenBank/DDBJ whole genome shotgun (WGS) entry which is preliminary data.</text>
</comment>
<keyword evidence="3 6" id="KW-0963">Cytoplasm</keyword>
<reference evidence="7 8" key="1">
    <citation type="submission" date="2013-04" db="EMBL/GenBank/DDBJ databases">
        <title>The Genome Sequence of Treponema maltophilum ATCC 51939.</title>
        <authorList>
            <consortium name="The Broad Institute Genomics Platform"/>
            <person name="Earl A."/>
            <person name="Ward D."/>
            <person name="Feldgarden M."/>
            <person name="Gevers D."/>
            <person name="Leonetti C."/>
            <person name="Blanton J.M."/>
            <person name="Dewhirst F.E."/>
            <person name="Izard J."/>
            <person name="Walker B."/>
            <person name="Young S."/>
            <person name="Zeng Q."/>
            <person name="Gargeya S."/>
            <person name="Fitzgerald M."/>
            <person name="Haas B."/>
            <person name="Abouelleil A."/>
            <person name="Allen A.W."/>
            <person name="Alvarado L."/>
            <person name="Arachchi H.M."/>
            <person name="Berlin A.M."/>
            <person name="Chapman S.B."/>
            <person name="Gainer-Dewar J."/>
            <person name="Goldberg J."/>
            <person name="Griggs A."/>
            <person name="Gujja S."/>
            <person name="Hansen M."/>
            <person name="Howarth C."/>
            <person name="Imamovic A."/>
            <person name="Ireland A."/>
            <person name="Larimer J."/>
            <person name="McCowan C."/>
            <person name="Murphy C."/>
            <person name="Pearson M."/>
            <person name="Poon T.W."/>
            <person name="Priest M."/>
            <person name="Roberts A."/>
            <person name="Saif S."/>
            <person name="Shea T."/>
            <person name="Sisk P."/>
            <person name="Sykes S."/>
            <person name="Wortman J."/>
            <person name="Nusbaum C."/>
            <person name="Birren B."/>
        </authorList>
    </citation>
    <scope>NUCLEOTIDE SEQUENCE [LARGE SCALE GENOMIC DNA]</scope>
    <source>
        <strain evidence="7 8">ATCC 51939</strain>
    </source>
</reference>
<comment type="similarity">
    <text evidence="2 6">Belongs to the FliS family.</text>
</comment>
<dbReference type="PIRSF" id="PIRSF039090">
    <property type="entry name" value="Flis"/>
    <property type="match status" value="1"/>
</dbReference>
<dbReference type="GO" id="GO:0044780">
    <property type="term" value="P:bacterial-type flagellum assembly"/>
    <property type="evidence" value="ECO:0007669"/>
    <property type="project" value="InterPro"/>
</dbReference>
<evidence type="ECO:0000256" key="1">
    <source>
        <dbReference type="ARBA" id="ARBA00004514"/>
    </source>
</evidence>
<dbReference type="HOGENOM" id="CLU_080373_3_0_12"/>
<dbReference type="RefSeq" id="WP_016526112.1">
    <property type="nucleotide sequence ID" value="NZ_KE332518.1"/>
</dbReference>
<dbReference type="OrthoDB" id="1524959at2"/>
<dbReference type="eggNOG" id="COG1516">
    <property type="taxonomic scope" value="Bacteria"/>
</dbReference>
<dbReference type="CDD" id="cd16098">
    <property type="entry name" value="FliS"/>
    <property type="match status" value="1"/>
</dbReference>
<dbReference type="Proteomes" id="UP000014541">
    <property type="component" value="Unassembled WGS sequence"/>
</dbReference>
<keyword evidence="8" id="KW-1185">Reference proteome</keyword>
<keyword evidence="7" id="KW-0969">Cilium</keyword>
<proteinExistence type="inferred from homology"/>
<dbReference type="AlphaFoldDB" id="S3JZR3"/>
<evidence type="ECO:0000256" key="6">
    <source>
        <dbReference type="PIRNR" id="PIRNR039090"/>
    </source>
</evidence>
<dbReference type="NCBIfam" id="TIGR00208">
    <property type="entry name" value="fliS"/>
    <property type="match status" value="1"/>
</dbReference>
<sequence length="145" mass="16138">MAYTQAYTAYRETGVRTASQGKLILMLYEEAIRRLDAALALYTDSDKIETVSIEKFHANLVKTQEIITELMVSLDMEKGGEIAQNLMALYGFFNRELVDISINHDRKKLSSVRTMMNDLHGSWAVAVSETPAAEPAAHPSVDING</sequence>
<dbReference type="SUPFAM" id="SSF101116">
    <property type="entry name" value="Flagellar export chaperone FliS"/>
    <property type="match status" value="1"/>
</dbReference>
<evidence type="ECO:0000313" key="8">
    <source>
        <dbReference type="Proteomes" id="UP000014541"/>
    </source>
</evidence>